<keyword evidence="5" id="KW-0573">Peptidoglycan synthesis</keyword>
<accession>A0A7S9Q0F1</accession>
<dbReference type="CDD" id="cd16913">
    <property type="entry name" value="YkuD_like"/>
    <property type="match status" value="1"/>
</dbReference>
<proteinExistence type="inferred from homology"/>
<keyword evidence="6" id="KW-0961">Cell wall biogenesis/degradation</keyword>
<dbReference type="PANTHER" id="PTHR41533:SF2">
    <property type="entry name" value="BLR7131 PROTEIN"/>
    <property type="match status" value="1"/>
</dbReference>
<organism evidence="8 9">
    <name type="scientific">Pedobacter endophyticus</name>
    <dbReference type="NCBI Taxonomy" id="2789740"/>
    <lineage>
        <taxon>Bacteria</taxon>
        <taxon>Pseudomonadati</taxon>
        <taxon>Bacteroidota</taxon>
        <taxon>Sphingobacteriia</taxon>
        <taxon>Sphingobacteriales</taxon>
        <taxon>Sphingobacteriaceae</taxon>
        <taxon>Pedobacter</taxon>
    </lineage>
</organism>
<name>A0A7S9Q0F1_9SPHI</name>
<dbReference type="Gene3D" id="2.40.440.10">
    <property type="entry name" value="L,D-transpeptidase catalytic domain-like"/>
    <property type="match status" value="1"/>
</dbReference>
<protein>
    <submittedName>
        <fullName evidence="8">L,D-transpeptidase family protein</fullName>
    </submittedName>
</protein>
<comment type="similarity">
    <text evidence="2">Belongs to the YkuD family.</text>
</comment>
<dbReference type="InterPro" id="IPR052905">
    <property type="entry name" value="LD-transpeptidase_YkuD-like"/>
</dbReference>
<dbReference type="UniPathway" id="UPA00219"/>
<keyword evidence="3" id="KW-0808">Transferase</keyword>
<dbReference type="GO" id="GO:0071555">
    <property type="term" value="P:cell wall organization"/>
    <property type="evidence" value="ECO:0007669"/>
    <property type="project" value="UniProtKB-KW"/>
</dbReference>
<dbReference type="EMBL" id="CP064939">
    <property type="protein sequence ID" value="QPH40597.1"/>
    <property type="molecule type" value="Genomic_DNA"/>
</dbReference>
<dbReference type="GO" id="GO:0004180">
    <property type="term" value="F:carboxypeptidase activity"/>
    <property type="evidence" value="ECO:0007669"/>
    <property type="project" value="UniProtKB-ARBA"/>
</dbReference>
<evidence type="ECO:0000313" key="8">
    <source>
        <dbReference type="EMBL" id="QPH40597.1"/>
    </source>
</evidence>
<dbReference type="Pfam" id="PF03734">
    <property type="entry name" value="YkuD"/>
    <property type="match status" value="1"/>
</dbReference>
<evidence type="ECO:0000256" key="2">
    <source>
        <dbReference type="ARBA" id="ARBA00005992"/>
    </source>
</evidence>
<dbReference type="KEGG" id="pex:IZT61_04775"/>
<dbReference type="GO" id="GO:0009252">
    <property type="term" value="P:peptidoglycan biosynthetic process"/>
    <property type="evidence" value="ECO:0007669"/>
    <property type="project" value="UniProtKB-UniPathway"/>
</dbReference>
<evidence type="ECO:0000256" key="6">
    <source>
        <dbReference type="ARBA" id="ARBA00023316"/>
    </source>
</evidence>
<reference evidence="8 9" key="1">
    <citation type="submission" date="2020-11" db="EMBL/GenBank/DDBJ databases">
        <title>Pedobacter endophytica, an endophytic bacteria isolated form Carex pumila.</title>
        <authorList>
            <person name="Peng Y."/>
            <person name="Jiang L."/>
            <person name="Lee J."/>
        </authorList>
    </citation>
    <scope>NUCLEOTIDE SEQUENCE [LARGE SCALE GENOMIC DNA]</scope>
    <source>
        <strain evidence="8 9">JBR3-12</strain>
    </source>
</reference>
<evidence type="ECO:0000256" key="5">
    <source>
        <dbReference type="ARBA" id="ARBA00022984"/>
    </source>
</evidence>
<comment type="pathway">
    <text evidence="1">Cell wall biogenesis; peptidoglycan biosynthesis.</text>
</comment>
<evidence type="ECO:0000259" key="7">
    <source>
        <dbReference type="Pfam" id="PF03734"/>
    </source>
</evidence>
<evidence type="ECO:0000256" key="1">
    <source>
        <dbReference type="ARBA" id="ARBA00004752"/>
    </source>
</evidence>
<dbReference type="InterPro" id="IPR005490">
    <property type="entry name" value="LD_TPept_cat_dom"/>
</dbReference>
<gene>
    <name evidence="8" type="ORF">IZT61_04775</name>
</gene>
<evidence type="ECO:0000313" key="9">
    <source>
        <dbReference type="Proteomes" id="UP000594759"/>
    </source>
</evidence>
<keyword evidence="4" id="KW-0133">Cell shape</keyword>
<dbReference type="PANTHER" id="PTHR41533">
    <property type="entry name" value="L,D-TRANSPEPTIDASE HI_1667-RELATED"/>
    <property type="match status" value="1"/>
</dbReference>
<dbReference type="GO" id="GO:0008360">
    <property type="term" value="P:regulation of cell shape"/>
    <property type="evidence" value="ECO:0007669"/>
    <property type="project" value="UniProtKB-KW"/>
</dbReference>
<evidence type="ECO:0000256" key="3">
    <source>
        <dbReference type="ARBA" id="ARBA00022679"/>
    </source>
</evidence>
<dbReference type="SUPFAM" id="SSF141523">
    <property type="entry name" value="L,D-transpeptidase catalytic domain-like"/>
    <property type="match status" value="1"/>
</dbReference>
<dbReference type="AlphaFoldDB" id="A0A7S9Q0F1"/>
<dbReference type="InterPro" id="IPR038063">
    <property type="entry name" value="Transpep_catalytic_dom"/>
</dbReference>
<keyword evidence="9" id="KW-1185">Reference proteome</keyword>
<evidence type="ECO:0000256" key="4">
    <source>
        <dbReference type="ARBA" id="ARBA00022960"/>
    </source>
</evidence>
<dbReference type="GO" id="GO:0016740">
    <property type="term" value="F:transferase activity"/>
    <property type="evidence" value="ECO:0007669"/>
    <property type="project" value="UniProtKB-KW"/>
</dbReference>
<sequence>MVFSDRIKYVVFSPYWNLPMSIVKNEALPGLETNADYIEDHNMDIRGEQNGLPIVRQRPGPRNALGRVKFIFPNKYSIYLHDTPSRQLFHKTVRAFSHGCIRVEDPFAFASNLLSPQKAWTSQRIKDAMSSNSEQWVTLDKPTPVYITYSHAGQIQLET</sequence>
<feature type="domain" description="L,D-TPase catalytic" evidence="7">
    <location>
        <begin position="4"/>
        <end position="125"/>
    </location>
</feature>
<dbReference type="Proteomes" id="UP000594759">
    <property type="component" value="Chromosome"/>
</dbReference>